<protein>
    <recommendedName>
        <fullName evidence="2">UPF0145 protein PFDSM3638_08830</fullName>
    </recommendedName>
</protein>
<dbReference type="GeneID" id="13300526"/>
<dbReference type="InterPro" id="IPR035439">
    <property type="entry name" value="UPF0145_dom_sf"/>
</dbReference>
<dbReference type="PANTHER" id="PTHR34068">
    <property type="entry name" value="UPF0145 PROTEIN YBJQ"/>
    <property type="match status" value="1"/>
</dbReference>
<dbReference type="InterPro" id="IPR002765">
    <property type="entry name" value="UPF0145_YbjQ-like"/>
</dbReference>
<evidence type="ECO:0000256" key="1">
    <source>
        <dbReference type="ARBA" id="ARBA00010751"/>
    </source>
</evidence>
<dbReference type="Proteomes" id="UP000324354">
    <property type="component" value="Chromosome"/>
</dbReference>
<gene>
    <name evidence="3" type="ORF">PFDSM3638_08830</name>
</gene>
<dbReference type="PANTHER" id="PTHR34068:SF2">
    <property type="entry name" value="UPF0145 PROTEIN SCO3412"/>
    <property type="match status" value="1"/>
</dbReference>
<reference evidence="3 4" key="1">
    <citation type="submission" date="2017-08" db="EMBL/GenBank/DDBJ databases">
        <title>Resequencing and Reannotation of the genome of Pyrococcus furiosus type strain DSM3638.</title>
        <authorList>
            <person name="Reichelt R.M."/>
            <person name="Bunk B."/>
        </authorList>
    </citation>
    <scope>NUCLEOTIDE SEQUENCE [LARGE SCALE GENOMIC DNA]</scope>
    <source>
        <strain evidence="3 4">DSM 3638</strain>
    </source>
</reference>
<dbReference type="KEGG" id="pfu:PF1756"/>
<dbReference type="SMR" id="A0A5C0XSW8"/>
<dbReference type="AlphaFoldDB" id="A0A5C0XSW8"/>
<dbReference type="SUPFAM" id="SSF117782">
    <property type="entry name" value="YbjQ-like"/>
    <property type="match status" value="1"/>
</dbReference>
<proteinExistence type="inferred from homology"/>
<dbReference type="NCBIfam" id="NF002989">
    <property type="entry name" value="PRK03732.1"/>
    <property type="match status" value="1"/>
</dbReference>
<evidence type="ECO:0000313" key="3">
    <source>
        <dbReference type="EMBL" id="QEK79358.1"/>
    </source>
</evidence>
<organism evidence="3 4">
    <name type="scientific">Pyrococcus furiosus (strain ATCC 43587 / DSM 3638 / JCM 8422 / Vc1)</name>
    <dbReference type="NCBI Taxonomy" id="186497"/>
    <lineage>
        <taxon>Archaea</taxon>
        <taxon>Methanobacteriati</taxon>
        <taxon>Methanobacteriota</taxon>
        <taxon>Thermococci</taxon>
        <taxon>Thermococcales</taxon>
        <taxon>Thermococcaceae</taxon>
        <taxon>Pyrococcus</taxon>
    </lineage>
</organism>
<dbReference type="EMBL" id="CP023154">
    <property type="protein sequence ID" value="QEK79358.1"/>
    <property type="molecule type" value="Genomic_DNA"/>
</dbReference>
<sequence>MVNIMDEIIVVTTPTIPGYKIIEVKGIARGGIVMATHLGRDILALLRNIKGGEVKEYTQMMAEAREEALRRMIEHAKKLGANAVVNFRFATSNVGGGMAEVYAYGTAVVVEREK</sequence>
<accession>A0A5C0XSW8</accession>
<evidence type="ECO:0000256" key="2">
    <source>
        <dbReference type="HAMAP-Rule" id="MF_00338"/>
    </source>
</evidence>
<dbReference type="OrthoDB" id="59443at2157"/>
<evidence type="ECO:0000313" key="4">
    <source>
        <dbReference type="Proteomes" id="UP000324354"/>
    </source>
</evidence>
<dbReference type="RefSeq" id="WP_011012897.1">
    <property type="nucleotide sequence ID" value="NC_003413.1"/>
</dbReference>
<comment type="similarity">
    <text evidence="1 2">Belongs to the UPF0145 family.</text>
</comment>
<dbReference type="HAMAP" id="MF_00338">
    <property type="entry name" value="UPF0145"/>
    <property type="match status" value="1"/>
</dbReference>
<dbReference type="Gene3D" id="3.30.110.70">
    <property type="entry name" value="Hypothetical protein apc22750. Chain B"/>
    <property type="match status" value="1"/>
</dbReference>
<dbReference type="Pfam" id="PF01906">
    <property type="entry name" value="YbjQ_1"/>
    <property type="match status" value="1"/>
</dbReference>
<name>A0A5C0XSW8_PYRFU</name>